<name>A0A644X934_9ZZZZ</name>
<dbReference type="Gene3D" id="2.60.120.10">
    <property type="entry name" value="Jelly Rolls"/>
    <property type="match status" value="1"/>
</dbReference>
<dbReference type="AlphaFoldDB" id="A0A644X934"/>
<evidence type="ECO:0000313" key="1">
    <source>
        <dbReference type="EMBL" id="MPM12685.1"/>
    </source>
</evidence>
<sequence>MIKPTPGSEKERLDALFCYINSTCPISQRSWESICSILVLKKAQKGERLLDYMHVENSIRFLTHGIVKCEDHFNSQSFVYDFRVAPIILSETFSFFNNTPSRITLEAITDCEFIDLPRFAMTNIIFSNLDLAKFATIGTANYLGLMHYKHALLRTLDASQRYKHFLREYPKVALLAKLSDIASYIGITQQSLSRLRRSITWNDNEYDLQTLSNVLDVISATQGKPINRYSAFR</sequence>
<evidence type="ECO:0008006" key="2">
    <source>
        <dbReference type="Google" id="ProtNLM"/>
    </source>
</evidence>
<protein>
    <recommendedName>
        <fullName evidence="2">Cyclic nucleotide-binding domain-containing protein</fullName>
    </recommendedName>
</protein>
<dbReference type="InterPro" id="IPR018490">
    <property type="entry name" value="cNMP-bd_dom_sf"/>
</dbReference>
<organism evidence="1">
    <name type="scientific">bioreactor metagenome</name>
    <dbReference type="NCBI Taxonomy" id="1076179"/>
    <lineage>
        <taxon>unclassified sequences</taxon>
        <taxon>metagenomes</taxon>
        <taxon>ecological metagenomes</taxon>
    </lineage>
</organism>
<proteinExistence type="predicted"/>
<reference evidence="1" key="1">
    <citation type="submission" date="2019-08" db="EMBL/GenBank/DDBJ databases">
        <authorList>
            <person name="Kucharzyk K."/>
            <person name="Murdoch R.W."/>
            <person name="Higgins S."/>
            <person name="Loffler F."/>
        </authorList>
    </citation>
    <scope>NUCLEOTIDE SEQUENCE</scope>
</reference>
<dbReference type="SUPFAM" id="SSF51206">
    <property type="entry name" value="cAMP-binding domain-like"/>
    <property type="match status" value="1"/>
</dbReference>
<comment type="caution">
    <text evidence="1">The sequence shown here is derived from an EMBL/GenBank/DDBJ whole genome shotgun (WGS) entry which is preliminary data.</text>
</comment>
<dbReference type="InterPro" id="IPR014710">
    <property type="entry name" value="RmlC-like_jellyroll"/>
</dbReference>
<gene>
    <name evidence="1" type="ORF">SDC9_59039</name>
</gene>
<accession>A0A644X934</accession>
<dbReference type="EMBL" id="VSSQ01002009">
    <property type="protein sequence ID" value="MPM12685.1"/>
    <property type="molecule type" value="Genomic_DNA"/>
</dbReference>